<keyword evidence="1" id="KW-0812">Transmembrane</keyword>
<protein>
    <submittedName>
        <fullName evidence="2">Uncharacterized protein</fullName>
    </submittedName>
</protein>
<comment type="caution">
    <text evidence="2">The sequence shown here is derived from an EMBL/GenBank/DDBJ whole genome shotgun (WGS) entry which is preliminary data.</text>
</comment>
<accession>A0ABX2Q3Q7</accession>
<evidence type="ECO:0000256" key="1">
    <source>
        <dbReference type="SAM" id="Phobius"/>
    </source>
</evidence>
<keyword evidence="1" id="KW-0472">Membrane</keyword>
<keyword evidence="3" id="KW-1185">Reference proteome</keyword>
<name>A0ABX2Q3Q7_9BACT</name>
<dbReference type="EMBL" id="JABKAV010000033">
    <property type="protein sequence ID" value="NVO85564.1"/>
    <property type="molecule type" value="Genomic_DNA"/>
</dbReference>
<feature type="transmembrane region" description="Helical" evidence="1">
    <location>
        <begin position="6"/>
        <end position="27"/>
    </location>
</feature>
<dbReference type="Proteomes" id="UP000626554">
    <property type="component" value="Unassembled WGS sequence"/>
</dbReference>
<evidence type="ECO:0000313" key="2">
    <source>
        <dbReference type="EMBL" id="NVO85564.1"/>
    </source>
</evidence>
<proteinExistence type="predicted"/>
<evidence type="ECO:0000313" key="3">
    <source>
        <dbReference type="Proteomes" id="UP000626554"/>
    </source>
</evidence>
<gene>
    <name evidence="2" type="ORF">HW556_11800</name>
</gene>
<reference evidence="2 3" key="1">
    <citation type="submission" date="2020-05" db="EMBL/GenBank/DDBJ databases">
        <title>Hymenobacter terrestris sp. nov. and Hymenobacter lapidiphilus sp. nov., isolated from regoliths in Antarctica.</title>
        <authorList>
            <person name="Sedlacek I."/>
            <person name="Pantucek R."/>
            <person name="Zeman M."/>
            <person name="Holochova P."/>
            <person name="Kralova S."/>
            <person name="Stankova E."/>
            <person name="Sedo O."/>
            <person name="Micenkova L."/>
            <person name="Svec P."/>
            <person name="Gupta V."/>
            <person name="Sood U."/>
            <person name="Korpole U.S."/>
            <person name="Lal R."/>
        </authorList>
    </citation>
    <scope>NUCLEOTIDE SEQUENCE [LARGE SCALE GENOMIC DNA]</scope>
    <source>
        <strain evidence="2 3">P5252</strain>
    </source>
</reference>
<sequence length="187" mass="21771">MSVLSIILTSSVVSDILSALVSVFISIKSKNLDYKYNYYKEIITKRLNAYQYLEAQVTLLKNTVLDSSDGRPYHDIFSHGKGEFINFQQNLFLSMSNSIWIDEDTVNLMQELNDIFYNINIKIENEETSSKMISVGKSYYAHLSAIRKELEHNLRKDLFDLHNMKRFFKNKTSGTSRLIKIYKGQNQ</sequence>
<keyword evidence="1" id="KW-1133">Transmembrane helix</keyword>
<organism evidence="2 3">
    <name type="scientific">Hymenobacter terrestris</name>
    <dbReference type="NCBI Taxonomy" id="2748310"/>
    <lineage>
        <taxon>Bacteria</taxon>
        <taxon>Pseudomonadati</taxon>
        <taxon>Bacteroidota</taxon>
        <taxon>Cytophagia</taxon>
        <taxon>Cytophagales</taxon>
        <taxon>Hymenobacteraceae</taxon>
        <taxon>Hymenobacter</taxon>
    </lineage>
</organism>
<dbReference type="RefSeq" id="WP_176900246.1">
    <property type="nucleotide sequence ID" value="NZ_JABKAV010000033.1"/>
</dbReference>